<organism evidence="5">
    <name type="scientific">Pseudellipsoidion edaphicum</name>
    <dbReference type="NCBI Taxonomy" id="1431838"/>
    <lineage>
        <taxon>Eukaryota</taxon>
        <taxon>Sar</taxon>
        <taxon>Stramenopiles</taxon>
        <taxon>Ochrophyta</taxon>
        <taxon>Eustigmatophyceae</taxon>
        <taxon>Eustigmatales</taxon>
        <taxon>Neomonodaceae</taxon>
        <taxon>Pseudellipsoidion</taxon>
    </lineage>
</organism>
<protein>
    <submittedName>
        <fullName evidence="5">Rubisco expression protein</fullName>
    </submittedName>
</protein>
<dbReference type="Pfam" id="PF17866">
    <property type="entry name" value="AAA_lid_6"/>
    <property type="match status" value="1"/>
</dbReference>
<proteinExistence type="inferred from homology"/>
<dbReference type="InterPro" id="IPR003959">
    <property type="entry name" value="ATPase_AAA_core"/>
</dbReference>
<evidence type="ECO:0000256" key="2">
    <source>
        <dbReference type="ARBA" id="ARBA00022741"/>
    </source>
</evidence>
<reference evidence="5" key="1">
    <citation type="journal article" date="2019" name="Genome Biol. Evol.">
        <title>Plastid Genomes and Proteins Illuminate the Evolution of Eustigmatophyte Algae and Their Bacterial Endosymbionts.</title>
        <authorList>
            <person name="Sevcikova T."/>
            <person name="Yurchenko T."/>
            <person name="Fawley K.P."/>
            <person name="Amaral R."/>
            <person name="Strnad H."/>
            <person name="Santos L.M."/>
            <person name="Fawley M.W."/>
            <person name="Elias M."/>
        </authorList>
    </citation>
    <scope>NUCLEOTIDE SEQUENCE</scope>
    <source>
        <strain evidence="5">CAUP Q 401</strain>
    </source>
</reference>
<sequence length="346" mass="39813">MVYNLEVSKKINIEELKKNYKITESLRKLDEDLIGLDSVKKRITEITAILFMDKVRQDFGLSKYYPGLHMSFTGSPGTGKSTVASRMSELLQNLGYLSRGHLVVASRDDLVAQFVGQTAPKTKDVLEKSMGGVLLIDEAYYLYKPNNEKDYGGEAIEMLLQVMENKRTDLVLIFAGYSEPMKTFYRSNPGLSSRVAHHIDFPDYTREELLTIAKKLFEERQYKMSFYAEEVFVKYLDLRRQLPLFANARSIKNIVNRACFRLASRVMCEVNIFTYKSLIDIKPNDLILSTLFLKGLKTFPMTKIGSSTLQSNESDIFEVIDNRYLSKSQNDSKAKIYSLFIWNEFN</sequence>
<keyword evidence="5" id="KW-0934">Plastid</keyword>
<dbReference type="Gene3D" id="3.40.50.300">
    <property type="entry name" value="P-loop containing nucleotide triphosphate hydrolases"/>
    <property type="match status" value="1"/>
</dbReference>
<gene>
    <name evidence="5" type="primary">cbbX</name>
</gene>
<dbReference type="PRINTS" id="PR00819">
    <property type="entry name" value="CBXCFQXSUPER"/>
</dbReference>
<dbReference type="Pfam" id="PF00004">
    <property type="entry name" value="AAA"/>
    <property type="match status" value="1"/>
</dbReference>
<dbReference type="InterPro" id="IPR050773">
    <property type="entry name" value="CbxX/CfxQ_RuBisCO_ESX"/>
</dbReference>
<dbReference type="FunFam" id="3.40.50.300:FF:000216">
    <property type="entry name" value="Type VII secretion ATPase EccA"/>
    <property type="match status" value="1"/>
</dbReference>
<dbReference type="Gene3D" id="1.10.8.60">
    <property type="match status" value="1"/>
</dbReference>
<geneLocation type="plastid" evidence="5"/>
<keyword evidence="3" id="KW-0067">ATP-binding</keyword>
<name>A0A410D2G7_9STRA</name>
<dbReference type="GO" id="GO:0005524">
    <property type="term" value="F:ATP binding"/>
    <property type="evidence" value="ECO:0007669"/>
    <property type="project" value="UniProtKB-KW"/>
</dbReference>
<dbReference type="RefSeq" id="YP_009550990.1">
    <property type="nucleotide sequence ID" value="NC_040299.1"/>
</dbReference>
<dbReference type="InterPro" id="IPR003593">
    <property type="entry name" value="AAA+_ATPase"/>
</dbReference>
<dbReference type="CDD" id="cd00009">
    <property type="entry name" value="AAA"/>
    <property type="match status" value="1"/>
</dbReference>
<dbReference type="InterPro" id="IPR000470">
    <property type="entry name" value="CbxX/CfqX_mono"/>
</dbReference>
<dbReference type="PANTHER" id="PTHR43392:SF2">
    <property type="entry name" value="AAA-TYPE ATPASE FAMILY PROTEIN _ ANKYRIN REPEAT FAMILY PROTEIN"/>
    <property type="match status" value="1"/>
</dbReference>
<keyword evidence="2" id="KW-0547">Nucleotide-binding</keyword>
<evidence type="ECO:0000256" key="3">
    <source>
        <dbReference type="ARBA" id="ARBA00022840"/>
    </source>
</evidence>
<dbReference type="InterPro" id="IPR000641">
    <property type="entry name" value="CbxX/CfxQ"/>
</dbReference>
<dbReference type="AlphaFoldDB" id="A0A410D2G7"/>
<dbReference type="GeneID" id="38948130"/>
<accession>A0A410D2G7</accession>
<dbReference type="SUPFAM" id="SSF52540">
    <property type="entry name" value="P-loop containing nucleoside triphosphate hydrolases"/>
    <property type="match status" value="1"/>
</dbReference>
<feature type="domain" description="AAA+ ATPase" evidence="4">
    <location>
        <begin position="66"/>
        <end position="205"/>
    </location>
</feature>
<dbReference type="EMBL" id="MK281457">
    <property type="protein sequence ID" value="QAA11927.1"/>
    <property type="molecule type" value="Genomic_DNA"/>
</dbReference>
<dbReference type="PANTHER" id="PTHR43392">
    <property type="entry name" value="AAA-TYPE ATPASE FAMILY PROTEIN / ANKYRIN REPEAT FAMILY PROTEIN"/>
    <property type="match status" value="1"/>
</dbReference>
<dbReference type="InterPro" id="IPR041627">
    <property type="entry name" value="AAA_lid_6"/>
</dbReference>
<evidence type="ECO:0000313" key="5">
    <source>
        <dbReference type="EMBL" id="QAA11927.1"/>
    </source>
</evidence>
<dbReference type="GO" id="GO:0016887">
    <property type="term" value="F:ATP hydrolysis activity"/>
    <property type="evidence" value="ECO:0007669"/>
    <property type="project" value="InterPro"/>
</dbReference>
<evidence type="ECO:0000256" key="1">
    <source>
        <dbReference type="ARBA" id="ARBA00010378"/>
    </source>
</evidence>
<dbReference type="InterPro" id="IPR027417">
    <property type="entry name" value="P-loop_NTPase"/>
</dbReference>
<comment type="similarity">
    <text evidence="1">Belongs to the CbxX/CfxQ family.</text>
</comment>
<dbReference type="PRINTS" id="PR00820">
    <property type="entry name" value="CBXXCFQX"/>
</dbReference>
<evidence type="ECO:0000259" key="4">
    <source>
        <dbReference type="SMART" id="SM00382"/>
    </source>
</evidence>
<dbReference type="SMART" id="SM00382">
    <property type="entry name" value="AAA"/>
    <property type="match status" value="1"/>
</dbReference>